<dbReference type="InterPro" id="IPR036397">
    <property type="entry name" value="RNaseH_sf"/>
</dbReference>
<keyword evidence="2" id="KW-0808">Transferase</keyword>
<organism evidence="15">
    <name type="scientific">Fagus sylvatica</name>
    <name type="common">Beechnut</name>
    <dbReference type="NCBI Taxonomy" id="28930"/>
    <lineage>
        <taxon>Eukaryota</taxon>
        <taxon>Viridiplantae</taxon>
        <taxon>Streptophyta</taxon>
        <taxon>Embryophyta</taxon>
        <taxon>Tracheophyta</taxon>
        <taxon>Spermatophyta</taxon>
        <taxon>Magnoliopsida</taxon>
        <taxon>eudicotyledons</taxon>
        <taxon>Gunneridae</taxon>
        <taxon>Pentapetalae</taxon>
        <taxon>rosids</taxon>
        <taxon>fabids</taxon>
        <taxon>Fagales</taxon>
        <taxon>Fagaceae</taxon>
        <taxon>Fagus</taxon>
    </lineage>
</organism>
<keyword evidence="7" id="KW-0695">RNA-directed DNA polymerase</keyword>
<dbReference type="SUPFAM" id="SSF50630">
    <property type="entry name" value="Acid proteases"/>
    <property type="match status" value="1"/>
</dbReference>
<dbReference type="CDD" id="cd01647">
    <property type="entry name" value="RT_LTR"/>
    <property type="match status" value="1"/>
</dbReference>
<dbReference type="Pfam" id="PF03732">
    <property type="entry name" value="Retrotrans_gag"/>
    <property type="match status" value="1"/>
</dbReference>
<feature type="domain" description="Retrotransposon gag" evidence="11">
    <location>
        <begin position="167"/>
        <end position="251"/>
    </location>
</feature>
<evidence type="ECO:0000256" key="5">
    <source>
        <dbReference type="ARBA" id="ARBA00022759"/>
    </source>
</evidence>
<evidence type="ECO:0000256" key="1">
    <source>
        <dbReference type="ARBA" id="ARBA00012493"/>
    </source>
</evidence>
<evidence type="ECO:0000259" key="11">
    <source>
        <dbReference type="Pfam" id="PF03732"/>
    </source>
</evidence>
<protein>
    <recommendedName>
        <fullName evidence="1">RNA-directed DNA polymerase</fullName>
        <ecNumber evidence="1">2.7.7.49</ecNumber>
    </recommendedName>
</protein>
<dbReference type="InterPro" id="IPR012337">
    <property type="entry name" value="RNaseH-like_sf"/>
</dbReference>
<dbReference type="EC" id="2.7.7.49" evidence="1"/>
<evidence type="ECO:0000259" key="13">
    <source>
        <dbReference type="Pfam" id="PF17917"/>
    </source>
</evidence>
<evidence type="ECO:0000256" key="7">
    <source>
        <dbReference type="ARBA" id="ARBA00022918"/>
    </source>
</evidence>
<feature type="compositionally biased region" description="Basic and acidic residues" evidence="9">
    <location>
        <begin position="84"/>
        <end position="113"/>
    </location>
</feature>
<dbReference type="Gene3D" id="3.30.420.10">
    <property type="entry name" value="Ribonuclease H-like superfamily/Ribonuclease H"/>
    <property type="match status" value="3"/>
</dbReference>
<keyword evidence="8" id="KW-0233">DNA recombination</keyword>
<dbReference type="GO" id="GO:0003676">
    <property type="term" value="F:nucleic acid binding"/>
    <property type="evidence" value="ECO:0007669"/>
    <property type="project" value="InterPro"/>
</dbReference>
<evidence type="ECO:0000259" key="12">
    <source>
        <dbReference type="Pfam" id="PF13456"/>
    </source>
</evidence>
<reference evidence="15" key="1">
    <citation type="submission" date="2018-02" db="EMBL/GenBank/DDBJ databases">
        <authorList>
            <person name="Cohen D.B."/>
            <person name="Kent A.D."/>
        </authorList>
    </citation>
    <scope>NUCLEOTIDE SEQUENCE</scope>
</reference>
<dbReference type="InterPro" id="IPR000477">
    <property type="entry name" value="RT_dom"/>
</dbReference>
<feature type="domain" description="Integrase zinc-binding" evidence="14">
    <location>
        <begin position="1419"/>
        <end position="1469"/>
    </location>
</feature>
<dbReference type="InterPro" id="IPR043502">
    <property type="entry name" value="DNA/RNA_pol_sf"/>
</dbReference>
<dbReference type="Gene3D" id="3.30.70.270">
    <property type="match status" value="2"/>
</dbReference>
<accession>A0A2N9FAT0</accession>
<name>A0A2N9FAT0_FAGSY</name>
<dbReference type="InterPro" id="IPR041373">
    <property type="entry name" value="RT_RNaseH"/>
</dbReference>
<evidence type="ECO:0000256" key="8">
    <source>
        <dbReference type="ARBA" id="ARBA00023172"/>
    </source>
</evidence>
<dbReference type="Pfam" id="PF00078">
    <property type="entry name" value="RVT_1"/>
    <property type="match status" value="1"/>
</dbReference>
<dbReference type="Pfam" id="PF17921">
    <property type="entry name" value="Integrase_H2C2"/>
    <property type="match status" value="1"/>
</dbReference>
<dbReference type="CDD" id="cd00303">
    <property type="entry name" value="retropepsin_like"/>
    <property type="match status" value="1"/>
</dbReference>
<evidence type="ECO:0000259" key="10">
    <source>
        <dbReference type="Pfam" id="PF00078"/>
    </source>
</evidence>
<feature type="compositionally biased region" description="Gly residues" evidence="9">
    <location>
        <begin position="37"/>
        <end position="54"/>
    </location>
</feature>
<feature type="region of interest" description="Disordered" evidence="9">
    <location>
        <begin position="84"/>
        <end position="120"/>
    </location>
</feature>
<feature type="domain" description="RNase H type-1" evidence="12">
    <location>
        <begin position="1116"/>
        <end position="1233"/>
    </location>
</feature>
<dbReference type="InterPro" id="IPR041588">
    <property type="entry name" value="Integrase_H2C2"/>
</dbReference>
<keyword evidence="6" id="KW-0378">Hydrolase</keyword>
<evidence type="ECO:0000256" key="9">
    <source>
        <dbReference type="SAM" id="MobiDB-lite"/>
    </source>
</evidence>
<evidence type="ECO:0000256" key="4">
    <source>
        <dbReference type="ARBA" id="ARBA00022722"/>
    </source>
</evidence>
<dbReference type="Gene3D" id="2.40.70.10">
    <property type="entry name" value="Acid Proteases"/>
    <property type="match status" value="1"/>
</dbReference>
<dbReference type="SUPFAM" id="SSF56672">
    <property type="entry name" value="DNA/RNA polymerases"/>
    <property type="match status" value="1"/>
</dbReference>
<dbReference type="CDD" id="cd09279">
    <property type="entry name" value="RNase_HI_like"/>
    <property type="match status" value="1"/>
</dbReference>
<evidence type="ECO:0000256" key="6">
    <source>
        <dbReference type="ARBA" id="ARBA00022801"/>
    </source>
</evidence>
<dbReference type="Pfam" id="PF17917">
    <property type="entry name" value="RT_RNaseH"/>
    <property type="match status" value="1"/>
</dbReference>
<feature type="domain" description="Reverse transcriptase RNase H-like" evidence="13">
    <location>
        <begin position="960"/>
        <end position="1061"/>
    </location>
</feature>
<dbReference type="Gene3D" id="3.10.10.10">
    <property type="entry name" value="HIV Type 1 Reverse Transcriptase, subunit A, domain 1"/>
    <property type="match status" value="1"/>
</dbReference>
<dbReference type="SUPFAM" id="SSF53098">
    <property type="entry name" value="Ribonuclease H-like"/>
    <property type="match status" value="2"/>
</dbReference>
<evidence type="ECO:0000256" key="2">
    <source>
        <dbReference type="ARBA" id="ARBA00022679"/>
    </source>
</evidence>
<gene>
    <name evidence="15" type="ORF">FSB_LOCUS11766</name>
</gene>
<dbReference type="Gene3D" id="1.10.340.70">
    <property type="match status" value="2"/>
</dbReference>
<keyword evidence="5" id="KW-0255">Endonuclease</keyword>
<keyword evidence="3" id="KW-0548">Nucleotidyltransferase</keyword>
<dbReference type="PANTHER" id="PTHR48475">
    <property type="entry name" value="RIBONUCLEASE H"/>
    <property type="match status" value="1"/>
</dbReference>
<dbReference type="GO" id="GO:0004523">
    <property type="term" value="F:RNA-DNA hybrid ribonuclease activity"/>
    <property type="evidence" value="ECO:0007669"/>
    <property type="project" value="InterPro"/>
</dbReference>
<feature type="compositionally biased region" description="Polar residues" evidence="9">
    <location>
        <begin position="8"/>
        <end position="27"/>
    </location>
</feature>
<evidence type="ECO:0000259" key="14">
    <source>
        <dbReference type="Pfam" id="PF17921"/>
    </source>
</evidence>
<feature type="domain" description="Reverse transcriptase" evidence="10">
    <location>
        <begin position="736"/>
        <end position="894"/>
    </location>
</feature>
<dbReference type="InterPro" id="IPR002156">
    <property type="entry name" value="RNaseH_domain"/>
</dbReference>
<dbReference type="InterPro" id="IPR005162">
    <property type="entry name" value="Retrotrans_gag_dom"/>
</dbReference>
<feature type="region of interest" description="Disordered" evidence="9">
    <location>
        <begin position="1"/>
        <end position="58"/>
    </location>
</feature>
<proteinExistence type="predicted"/>
<dbReference type="EMBL" id="OIVN01000671">
    <property type="protein sequence ID" value="SPC83884.1"/>
    <property type="molecule type" value="Genomic_DNA"/>
</dbReference>
<dbReference type="Pfam" id="PF13456">
    <property type="entry name" value="RVT_3"/>
    <property type="match status" value="1"/>
</dbReference>
<dbReference type="InterPro" id="IPR021109">
    <property type="entry name" value="Peptidase_aspartic_dom_sf"/>
</dbReference>
<keyword evidence="4" id="KW-0540">Nuclease</keyword>
<evidence type="ECO:0000256" key="3">
    <source>
        <dbReference type="ARBA" id="ARBA00022695"/>
    </source>
</evidence>
<dbReference type="InterPro" id="IPR043128">
    <property type="entry name" value="Rev_trsase/Diguanyl_cyclase"/>
</dbReference>
<dbReference type="GO" id="GO:0006310">
    <property type="term" value="P:DNA recombination"/>
    <property type="evidence" value="ECO:0007669"/>
    <property type="project" value="UniProtKB-KW"/>
</dbReference>
<dbReference type="PANTHER" id="PTHR48475:SF1">
    <property type="entry name" value="RNASE H TYPE-1 DOMAIN-CONTAINING PROTEIN"/>
    <property type="match status" value="1"/>
</dbReference>
<evidence type="ECO:0000313" key="15">
    <source>
        <dbReference type="EMBL" id="SPC83884.1"/>
    </source>
</evidence>
<dbReference type="GO" id="GO:0003964">
    <property type="term" value="F:RNA-directed DNA polymerase activity"/>
    <property type="evidence" value="ECO:0007669"/>
    <property type="project" value="UniProtKB-KW"/>
</dbReference>
<sequence length="1757" mass="198824">MPPKSRRQNSVVNSHPDSESNSHNQTVGGARQNNGGNMEGGGILEGNPGGGNLGGQPPLTLVYELIQSLQQNQGELAESIRQLRESNNNRETHGGDRRNHEERDHHDERDSNNKNDTPFVTMSDVADLLKQERERPPKEPRHFVRKPPYPKELLKEPYPERLCLREFSKSLIDRAYTWYAMLPEGSIRDWEDMVESFCSKYFHVEEKITLHNLHSTKQLPGEDLLKYIHRFRDISLDCHVKYEESKLIEKARKTALSVKPHSEKTREKKSQHQALTVKDEVIKLPQISKTPTEEEKRDPKFCCYHRYVHHPTVDCRSLRWELNRKIQDGTLQLSPEQQRVHKNPFPNHRKDQGKAVVSVVIQGSTSDMEMDESTVVDTILTPAAVRTLQKSPKFKSLFNQLGLGPEARNAATETSNAVTFTDEDMEVQYPDHRRPLYVSAVIKDVQVRRALVDTGSCLNLIPLSTLKAANIPQKKIQGAPIEVIGFGGAAEYTMGHIQLVLRVGPIVALTLFHVVNSEVPYHALLGRPWLHKHKLISSTYHQCIKGRLNGKPIRIAANPSPFDQIEAHFIEAALYDELSTGEPPIIKPSGTPLPDWEDIKDDPDVDLRELLERKKKRKECMAEDRNATRCIRVQMHDGRKEAEGHEKLAVEKKEVKLEKSAEDVFAWKYDEMPGIDPGLVAHSLNVEPGTKPVVQPTRTFHTEVEAQITQEVKKLLVAGFIKPIQHQRWLSNIVPVKKKNGQIRCCVDFRNLNKACPKDEFPLPNMDLLIDSAASNAMFSFIDGFSGYNQIRMSSKDAKKTAFRTPIGNFYYTVMPFGLKNAGATYQRTMTAMFHDMIHQEIEDYVDDIVVKSKRREDHLEVLRRVFERCRLYKLKMNPLKCAVGVSAGKFLGFLVHNRGIDVDPAKASAITTMKPPSSHKELKSFLGRLSYIRRFIPGLAANPSNHDKAPHGVCSNCWKPLRLYLASNSQAIGALVAQEDDNGIEQLVYYVSRGLKDTETRYLVAERACLAFVYASQCLRHYFLAHRIQLMTKSHPIRSLLHQLVLSGRLAQWLLQLSQYEISTETPTAIKSQAIADLLAQFLGEDNSTISHEVPGEVGEELLVGMADSMWTLKFDGSSTSMSSGAGVVLIREDGETIAKSFKLDFSCSNNASEYEAYITGLAIAHEMGIKHLRVIGDSNLIICQAKGEFSLKDPSLAPYRALAQRLEGKFSTFKVTHALRSENRYADALAALGSQVAFEGPTADVTINKRSIPITDLLKEEYESRTMDFVLISGNLYRRLPEGILARCVSLQEGTKKLQEVHEKSCELEGGVSLYHRLQRLGYFWPDMSKEAADLQRHCPTCQHQHESEQVCATFLSSDWQTPFLEYFIEGILPQTGREAARITKLSTRYFVESGILFRKGFHGDPLRCLSLSESQIVMKEAYSGECGEHQGKKRLYQLLLTLGYYWPTMKRDTADFVKACHTCQMQANLIHTHPTNLQNMATPWPFHTWGLDLIGPINLPSGGYIWILATTEYFTKWVEAIPQLHSRAYHHKHYRIKHRRSTPYYPQGNGQAEATNRMLLRILSKMVFDYDKGWSSHLADVLWAYHGSPKTATGFTPFSLVYGTDVISPPELLVPSPRMLQGTELEADVEICAEARVADLKSLDESRELALARNLRYHQKLANAYGKTVQTRVFSQGQMVLKTADHVRRGLPSPSKFTPNWEGPYVIREAHDSGYYRLSKADGTILADPNQWEMVEALLLIDASLLVSFLCLLP</sequence>